<dbReference type="AlphaFoldDB" id="A0A060T925"/>
<evidence type="ECO:0000313" key="4">
    <source>
        <dbReference type="EMBL" id="CDP37468.1"/>
    </source>
</evidence>
<feature type="region of interest" description="Disordered" evidence="2">
    <location>
        <begin position="85"/>
        <end position="105"/>
    </location>
</feature>
<dbReference type="PhylomeDB" id="A0A060T925"/>
<evidence type="ECO:0000259" key="3">
    <source>
        <dbReference type="PROSITE" id="PS50102"/>
    </source>
</evidence>
<dbReference type="PANTHER" id="PTHR32343">
    <property type="entry name" value="SERINE/ARGININE-RICH SPLICING FACTOR"/>
    <property type="match status" value="1"/>
</dbReference>
<dbReference type="EMBL" id="HG937694">
    <property type="protein sequence ID" value="CDP37468.1"/>
    <property type="molecule type" value="Genomic_DNA"/>
</dbReference>
<evidence type="ECO:0000256" key="2">
    <source>
        <dbReference type="SAM" id="MobiDB-lite"/>
    </source>
</evidence>
<reference evidence="4" key="2">
    <citation type="submission" date="2014-06" db="EMBL/GenBank/DDBJ databases">
        <title>The complete genome of Blastobotrys (Arxula) adeninivorans LS3 - a yeast of biotechnological interest.</title>
        <authorList>
            <person name="Kunze G."/>
            <person name="Gaillardin C."/>
            <person name="Czernicka M."/>
            <person name="Durrens P."/>
            <person name="Martin T."/>
            <person name="Boer E."/>
            <person name="Gabaldon T."/>
            <person name="Cruz J."/>
            <person name="Talla E."/>
            <person name="Marck C."/>
            <person name="Goffeau A."/>
            <person name="Barbe V."/>
            <person name="Baret P."/>
            <person name="Baronian K."/>
            <person name="Beier S."/>
            <person name="Bleykasten C."/>
            <person name="Bode R."/>
            <person name="Casaregola S."/>
            <person name="Despons L."/>
            <person name="Fairhead C."/>
            <person name="Giersberg M."/>
            <person name="Gierski P."/>
            <person name="Hahnel U."/>
            <person name="Hartmann A."/>
            <person name="Jankowska D."/>
            <person name="Jubin C."/>
            <person name="Jung P."/>
            <person name="Lafontaine I."/>
            <person name="Leh-Louis V."/>
            <person name="Lemaire M."/>
            <person name="Marcet-Houben M."/>
            <person name="Mascher M."/>
            <person name="Morel G."/>
            <person name="Richard G.-F."/>
            <person name="Riechen J."/>
            <person name="Sacerdot C."/>
            <person name="Sarkar A."/>
            <person name="Savel G."/>
            <person name="Schacherer J."/>
            <person name="Sherman D."/>
            <person name="Straub M.-L."/>
            <person name="Stein N."/>
            <person name="Thierry A."/>
            <person name="Trautwein-Schult A."/>
            <person name="Westhof E."/>
            <person name="Worch S."/>
            <person name="Dujon B."/>
            <person name="Souciet J.-L."/>
            <person name="Wincker P."/>
            <person name="Scholz U."/>
            <person name="Neuveglise N."/>
        </authorList>
    </citation>
    <scope>NUCLEOTIDE SEQUENCE</scope>
    <source>
        <strain evidence="4">LS3</strain>
    </source>
</reference>
<feature type="domain" description="RRM" evidence="3">
    <location>
        <begin position="3"/>
        <end position="79"/>
    </location>
</feature>
<dbReference type="InterPro" id="IPR035979">
    <property type="entry name" value="RBD_domain_sf"/>
</dbReference>
<dbReference type="Pfam" id="PF00076">
    <property type="entry name" value="RRM_1"/>
    <property type="match status" value="1"/>
</dbReference>
<dbReference type="InterPro" id="IPR012677">
    <property type="entry name" value="Nucleotide-bd_a/b_plait_sf"/>
</dbReference>
<dbReference type="SUPFAM" id="SSF54928">
    <property type="entry name" value="RNA-binding domain, RBD"/>
    <property type="match status" value="1"/>
</dbReference>
<dbReference type="SMART" id="SM00360">
    <property type="entry name" value="RRM"/>
    <property type="match status" value="1"/>
</dbReference>
<sequence>MTYQVKVTGLNASTTQDQVQEFFSFCGRVSGVVISPPQSEKESGSATVTFEKPAAVKTALLLTDSELAGSKVTISADEKTIAEAEQAAGQETPENATKNGQEDISQEYKPRATILAEYLAQGYVLGDRVIDRGLELDAKHGISSRFTHFLQDLDSKYKVRDRAEATDRAYGITDKLGRYFDQAIQTPTGSKLHSYYTELVRNVTDVHNEARRLADLKKQSSEPAPAPAASS</sequence>
<feature type="compositionally biased region" description="Polar residues" evidence="2">
    <location>
        <begin position="92"/>
        <end position="103"/>
    </location>
</feature>
<dbReference type="InterPro" id="IPR000504">
    <property type="entry name" value="RRM_dom"/>
</dbReference>
<dbReference type="PROSITE" id="PS50102">
    <property type="entry name" value="RRM"/>
    <property type="match status" value="1"/>
</dbReference>
<organism evidence="4">
    <name type="scientific">Blastobotrys adeninivorans</name>
    <name type="common">Yeast</name>
    <name type="synonym">Arxula adeninivorans</name>
    <dbReference type="NCBI Taxonomy" id="409370"/>
    <lineage>
        <taxon>Eukaryota</taxon>
        <taxon>Fungi</taxon>
        <taxon>Dikarya</taxon>
        <taxon>Ascomycota</taxon>
        <taxon>Saccharomycotina</taxon>
        <taxon>Dipodascomycetes</taxon>
        <taxon>Dipodascales</taxon>
        <taxon>Trichomonascaceae</taxon>
        <taxon>Blastobotrys</taxon>
    </lineage>
</organism>
<proteinExistence type="predicted"/>
<protein>
    <submittedName>
        <fullName evidence="4">ARAD1D12188p</fullName>
    </submittedName>
</protein>
<keyword evidence="1" id="KW-0694">RNA-binding</keyword>
<reference evidence="4" key="1">
    <citation type="submission" date="2014-02" db="EMBL/GenBank/DDBJ databases">
        <authorList>
            <person name="Genoscope - CEA"/>
        </authorList>
    </citation>
    <scope>NUCLEOTIDE SEQUENCE</scope>
    <source>
        <strain evidence="4">LS3</strain>
    </source>
</reference>
<dbReference type="GO" id="GO:0003723">
    <property type="term" value="F:RNA binding"/>
    <property type="evidence" value="ECO:0007669"/>
    <property type="project" value="UniProtKB-UniRule"/>
</dbReference>
<dbReference type="PANTHER" id="PTHR32343:SF10">
    <property type="entry name" value="RNA-BINDING REGION RNP-1 DOMAIN-CONTAINING PROTEIN"/>
    <property type="match status" value="1"/>
</dbReference>
<accession>A0A060T925</accession>
<evidence type="ECO:0000256" key="1">
    <source>
        <dbReference type="PROSITE-ProRule" id="PRU00176"/>
    </source>
</evidence>
<dbReference type="Gene3D" id="3.30.70.330">
    <property type="match status" value="1"/>
</dbReference>
<name>A0A060T925_BLAAD</name>
<gene>
    <name evidence="4" type="ORF">GNLVRS02_ARAD1D12188g</name>
</gene>